<evidence type="ECO:0000313" key="2">
    <source>
        <dbReference type="EMBL" id="SBQ54228.1"/>
    </source>
</evidence>
<feature type="non-terminal residue" evidence="2">
    <location>
        <position position="86"/>
    </location>
</feature>
<feature type="compositionally biased region" description="Polar residues" evidence="1">
    <location>
        <begin position="53"/>
        <end position="74"/>
    </location>
</feature>
<gene>
    <name evidence="2" type="primary">Nfu_g_1_024771</name>
</gene>
<organism evidence="2">
    <name type="scientific">Nothobranchius korthausae</name>
    <dbReference type="NCBI Taxonomy" id="1143690"/>
    <lineage>
        <taxon>Eukaryota</taxon>
        <taxon>Metazoa</taxon>
        <taxon>Chordata</taxon>
        <taxon>Craniata</taxon>
        <taxon>Vertebrata</taxon>
        <taxon>Euteleostomi</taxon>
        <taxon>Actinopterygii</taxon>
        <taxon>Neopterygii</taxon>
        <taxon>Teleostei</taxon>
        <taxon>Neoteleostei</taxon>
        <taxon>Acanthomorphata</taxon>
        <taxon>Ovalentaria</taxon>
        <taxon>Atherinomorphae</taxon>
        <taxon>Cyprinodontiformes</taxon>
        <taxon>Nothobranchiidae</taxon>
        <taxon>Nothobranchius</taxon>
    </lineage>
</organism>
<evidence type="ECO:0000256" key="1">
    <source>
        <dbReference type="SAM" id="MobiDB-lite"/>
    </source>
</evidence>
<accession>A0A1A8F5Y1</accession>
<dbReference type="EMBL" id="HAEB01007701">
    <property type="protein sequence ID" value="SBQ54228.1"/>
    <property type="molecule type" value="Transcribed_RNA"/>
</dbReference>
<dbReference type="AlphaFoldDB" id="A0A1A8F5Y1"/>
<reference evidence="2" key="1">
    <citation type="submission" date="2016-05" db="EMBL/GenBank/DDBJ databases">
        <authorList>
            <person name="Lavstsen T."/>
            <person name="Jespersen J.S."/>
        </authorList>
    </citation>
    <scope>NUCLEOTIDE SEQUENCE</scope>
    <source>
        <tissue evidence="2">Brain</tissue>
    </source>
</reference>
<feature type="non-terminal residue" evidence="2">
    <location>
        <position position="1"/>
    </location>
</feature>
<proteinExistence type="predicted"/>
<protein>
    <submittedName>
        <fullName evidence="2">Uncharacterized protein</fullName>
    </submittedName>
</protein>
<name>A0A1A8F5Y1_9TELE</name>
<reference evidence="2" key="2">
    <citation type="submission" date="2016-06" db="EMBL/GenBank/DDBJ databases">
        <title>The genome of a short-lived fish provides insights into sex chromosome evolution and the genetic control of aging.</title>
        <authorList>
            <person name="Reichwald K."/>
            <person name="Felder M."/>
            <person name="Petzold A."/>
            <person name="Koch P."/>
            <person name="Groth M."/>
            <person name="Platzer M."/>
        </authorList>
    </citation>
    <scope>NUCLEOTIDE SEQUENCE</scope>
    <source>
        <tissue evidence="2">Brain</tissue>
    </source>
</reference>
<sequence length="86" mass="9389">SIFGINALFESQPFACSVTNELTSLLHTNMTIQITAYFIGRGTVAWGEDTGRKQTTANSMANRETNADTATSLGRQYPSEKEVKKA</sequence>
<feature type="region of interest" description="Disordered" evidence="1">
    <location>
        <begin position="50"/>
        <end position="86"/>
    </location>
</feature>